<evidence type="ECO:0000313" key="2">
    <source>
        <dbReference type="Proteomes" id="UP001222325"/>
    </source>
</evidence>
<keyword evidence="2" id="KW-1185">Reference proteome</keyword>
<organism evidence="1 2">
    <name type="scientific">Mycena belliarum</name>
    <dbReference type="NCBI Taxonomy" id="1033014"/>
    <lineage>
        <taxon>Eukaryota</taxon>
        <taxon>Fungi</taxon>
        <taxon>Dikarya</taxon>
        <taxon>Basidiomycota</taxon>
        <taxon>Agaricomycotina</taxon>
        <taxon>Agaricomycetes</taxon>
        <taxon>Agaricomycetidae</taxon>
        <taxon>Agaricales</taxon>
        <taxon>Marasmiineae</taxon>
        <taxon>Mycenaceae</taxon>
        <taxon>Mycena</taxon>
    </lineage>
</organism>
<sequence>MKISDTVLLEGCLTFVVCSHWERSLLYPSWAFPLGDSEHTDVARYLDFSSRSPRIPLSTQRRLQLGLCVGVVALGEGFLGIPSDALQSSGQYRAVWYDPTDEYPGPKDDRHVVTAAQLAQPLSEHPSFPSKCILIIPTNQQDLRQPQEAIVKTLAEEWAKRTNVSRGVETSCLKVCHIASREDILIFPVLAGRSKYSWREMCTNTHNIRHGVCPYPRACSRHRHLQSRHSIVDESYCDIHGLVLRSVRVRRQQASRRILVQRRSHNQ</sequence>
<dbReference type="Proteomes" id="UP001222325">
    <property type="component" value="Unassembled WGS sequence"/>
</dbReference>
<proteinExistence type="predicted"/>
<dbReference type="AlphaFoldDB" id="A0AAD6U7Q0"/>
<dbReference type="EMBL" id="JARJCN010000015">
    <property type="protein sequence ID" value="KAJ7094034.1"/>
    <property type="molecule type" value="Genomic_DNA"/>
</dbReference>
<reference evidence="1" key="1">
    <citation type="submission" date="2023-03" db="EMBL/GenBank/DDBJ databases">
        <title>Massive genome expansion in bonnet fungi (Mycena s.s.) driven by repeated elements and novel gene families across ecological guilds.</title>
        <authorList>
            <consortium name="Lawrence Berkeley National Laboratory"/>
            <person name="Harder C.B."/>
            <person name="Miyauchi S."/>
            <person name="Viragh M."/>
            <person name="Kuo A."/>
            <person name="Thoen E."/>
            <person name="Andreopoulos B."/>
            <person name="Lu D."/>
            <person name="Skrede I."/>
            <person name="Drula E."/>
            <person name="Henrissat B."/>
            <person name="Morin E."/>
            <person name="Kohler A."/>
            <person name="Barry K."/>
            <person name="LaButti K."/>
            <person name="Morin E."/>
            <person name="Salamov A."/>
            <person name="Lipzen A."/>
            <person name="Mereny Z."/>
            <person name="Hegedus B."/>
            <person name="Baldrian P."/>
            <person name="Stursova M."/>
            <person name="Weitz H."/>
            <person name="Taylor A."/>
            <person name="Grigoriev I.V."/>
            <person name="Nagy L.G."/>
            <person name="Martin F."/>
            <person name="Kauserud H."/>
        </authorList>
    </citation>
    <scope>NUCLEOTIDE SEQUENCE</scope>
    <source>
        <strain evidence="1">CBHHK173m</strain>
    </source>
</reference>
<gene>
    <name evidence="1" type="ORF">B0H15DRAFT_150694</name>
</gene>
<protein>
    <submittedName>
        <fullName evidence="1">Uncharacterized protein</fullName>
    </submittedName>
</protein>
<accession>A0AAD6U7Q0</accession>
<evidence type="ECO:0000313" key="1">
    <source>
        <dbReference type="EMBL" id="KAJ7094034.1"/>
    </source>
</evidence>
<comment type="caution">
    <text evidence="1">The sequence shown here is derived from an EMBL/GenBank/DDBJ whole genome shotgun (WGS) entry which is preliminary data.</text>
</comment>
<name>A0AAD6U7Q0_9AGAR</name>